<dbReference type="Gene3D" id="3.40.50.1000">
    <property type="entry name" value="HAD superfamily/HAD-like"/>
    <property type="match status" value="1"/>
</dbReference>
<dbReference type="InterPro" id="IPR036412">
    <property type="entry name" value="HAD-like_sf"/>
</dbReference>
<gene>
    <name evidence="4" type="primary">LOC113788345</name>
</gene>
<sequence>MQLSAAGEGFFKKEAEVEKVANFSEEIAHDESMSPNFLSSCSGCNFESAATNILDEDRSVAEEKHMNNDYKTCWSRAFSSNNEEFLRQLSINQNDFGYALGYSSIEISMCANLIIGKEDSREADNEIFEKNLIGSEELEKDPTLWYNPYVIFRFDKEGPFIPSWDKIESSTVTNGLIAENIIESVLDSAMPLKPTHVQLKQMNLKDGANVVEYIVNSQVLGVRHLIGTIYLWSDDTKIIVSDIDGTITKSDVWGQVLPILGKDWSHRGVANLFSRCSKHGYEIVYITARAIGQANTTRDYLFSLQQDEKYCLPDGPLFLSPDRLFDSFKREVIDRKSFMFKIAVLNDIKKTFPANKNPFVAGFGNKHTDYVAYKNAGIPNDKIYIIDSKGVVKHMDSGNSKTYGELAENIDEIFPSRKEFFAGDSQNKKNSEKKRLSHFRAKLKS</sequence>
<feature type="compositionally biased region" description="Basic and acidic residues" evidence="1">
    <location>
        <begin position="424"/>
        <end position="434"/>
    </location>
</feature>
<feature type="region of interest" description="Disordered" evidence="1">
    <location>
        <begin position="424"/>
        <end position="445"/>
    </location>
</feature>
<feature type="domain" description="LNS2/PITP" evidence="2">
    <location>
        <begin position="238"/>
        <end position="395"/>
    </location>
</feature>
<dbReference type="PANTHER" id="PTHR12181">
    <property type="entry name" value="LIPIN"/>
    <property type="match status" value="1"/>
</dbReference>
<organism evidence="3 4">
    <name type="scientific">Dermatophagoides pteronyssinus</name>
    <name type="common">European house dust mite</name>
    <dbReference type="NCBI Taxonomy" id="6956"/>
    <lineage>
        <taxon>Eukaryota</taxon>
        <taxon>Metazoa</taxon>
        <taxon>Ecdysozoa</taxon>
        <taxon>Arthropoda</taxon>
        <taxon>Chelicerata</taxon>
        <taxon>Arachnida</taxon>
        <taxon>Acari</taxon>
        <taxon>Acariformes</taxon>
        <taxon>Sarcoptiformes</taxon>
        <taxon>Astigmata</taxon>
        <taxon>Psoroptidia</taxon>
        <taxon>Analgoidea</taxon>
        <taxon>Pyroglyphidae</taxon>
        <taxon>Dermatophagoidinae</taxon>
        <taxon>Dermatophagoides</taxon>
    </lineage>
</organism>
<dbReference type="Pfam" id="PF08235">
    <property type="entry name" value="LNS2"/>
    <property type="match status" value="1"/>
</dbReference>
<dbReference type="GO" id="GO:0008195">
    <property type="term" value="F:phosphatidate phosphatase activity"/>
    <property type="evidence" value="ECO:0007669"/>
    <property type="project" value="TreeGrafter"/>
</dbReference>
<reference evidence="4" key="1">
    <citation type="submission" date="2025-08" db="UniProtKB">
        <authorList>
            <consortium name="RefSeq"/>
        </authorList>
    </citation>
    <scope>IDENTIFICATION</scope>
    <source>
        <strain evidence="4">Airmid</strain>
    </source>
</reference>
<evidence type="ECO:0000256" key="1">
    <source>
        <dbReference type="SAM" id="MobiDB-lite"/>
    </source>
</evidence>
<evidence type="ECO:0000259" key="2">
    <source>
        <dbReference type="SMART" id="SM00775"/>
    </source>
</evidence>
<keyword evidence="3" id="KW-1185">Reference proteome</keyword>
<dbReference type="PANTHER" id="PTHR12181:SF12">
    <property type="entry name" value="PHOSPHATIDATE PHOSPHATASE"/>
    <property type="match status" value="1"/>
</dbReference>
<proteinExistence type="predicted"/>
<evidence type="ECO:0000313" key="3">
    <source>
        <dbReference type="Proteomes" id="UP000515146"/>
    </source>
</evidence>
<dbReference type="OrthoDB" id="4567at2759"/>
<name>A0A6P6XLI3_DERPT</name>
<accession>A0A6P6XLI3</accession>
<evidence type="ECO:0000313" key="4">
    <source>
        <dbReference type="RefSeq" id="XP_027193608.1"/>
    </source>
</evidence>
<dbReference type="KEGG" id="dpte:113788345"/>
<dbReference type="InterPro" id="IPR026058">
    <property type="entry name" value="LIPIN"/>
</dbReference>
<dbReference type="InParanoid" id="A0A6P6XLI3"/>
<dbReference type="InterPro" id="IPR023214">
    <property type="entry name" value="HAD_sf"/>
</dbReference>
<dbReference type="RefSeq" id="XP_027193608.1">
    <property type="nucleotide sequence ID" value="XM_027337807.1"/>
</dbReference>
<feature type="compositionally biased region" description="Basic residues" evidence="1">
    <location>
        <begin position="435"/>
        <end position="445"/>
    </location>
</feature>
<dbReference type="AlphaFoldDB" id="A0A6P6XLI3"/>
<dbReference type="SMART" id="SM00775">
    <property type="entry name" value="LNS2"/>
    <property type="match status" value="1"/>
</dbReference>
<dbReference type="SUPFAM" id="SSF56784">
    <property type="entry name" value="HAD-like"/>
    <property type="match status" value="1"/>
</dbReference>
<dbReference type="InterPro" id="IPR031315">
    <property type="entry name" value="LNS2/PITP"/>
</dbReference>
<protein>
    <submittedName>
        <fullName evidence="4">Phosphatidate phosphatase PAH2-like</fullName>
    </submittedName>
</protein>
<dbReference type="InterPro" id="IPR013209">
    <property type="entry name" value="LNS2"/>
</dbReference>
<dbReference type="Proteomes" id="UP000515146">
    <property type="component" value="Unplaced"/>
</dbReference>